<dbReference type="AlphaFoldDB" id="A0A4Q9GYR9"/>
<feature type="transmembrane region" description="Helical" evidence="1">
    <location>
        <begin position="17"/>
        <end position="41"/>
    </location>
</feature>
<keyword evidence="1" id="KW-0812">Transmembrane</keyword>
<dbReference type="EMBL" id="SISG01000001">
    <property type="protein sequence ID" value="TBN57953.1"/>
    <property type="molecule type" value="Genomic_DNA"/>
</dbReference>
<feature type="transmembrane region" description="Helical" evidence="1">
    <location>
        <begin position="131"/>
        <end position="158"/>
    </location>
</feature>
<evidence type="ECO:0000256" key="1">
    <source>
        <dbReference type="SAM" id="Phobius"/>
    </source>
</evidence>
<accession>A0A4Q9GYR9</accession>
<proteinExistence type="predicted"/>
<reference evidence="3" key="1">
    <citation type="submission" date="2019-02" db="EMBL/GenBank/DDBJ databases">
        <title>Glaciihabitans arcticus sp. nov., a psychrotolerant bacterium isolated from polar soil.</title>
        <authorList>
            <person name="Dahal R.H."/>
        </authorList>
    </citation>
    <scope>NUCLEOTIDE SEQUENCE [LARGE SCALE GENOMIC DNA]</scope>
    <source>
        <strain evidence="3">RP-3-7</strain>
    </source>
</reference>
<feature type="transmembrane region" description="Helical" evidence="1">
    <location>
        <begin position="178"/>
        <end position="196"/>
    </location>
</feature>
<comment type="caution">
    <text evidence="2">The sequence shown here is derived from an EMBL/GenBank/DDBJ whole genome shotgun (WGS) entry which is preliminary data.</text>
</comment>
<evidence type="ECO:0000313" key="2">
    <source>
        <dbReference type="EMBL" id="TBN57953.1"/>
    </source>
</evidence>
<sequence length="206" mass="20968">MTDLTGRGSAATLTRGIVWVIFGIAVLAGLAGLASGIGSIVTTLSSGQLSTLLSVSQGLPDAASAGEATLVAGSYETARVLVADLTPAAVIVSTIARVFGLLSQVAVAASFALLCWSLVRGVPFRRSLSFTITLSGGIVLIAGLVSAGLGVFSSWLIAEQLNGADEWWPIAASTDPGFLLFGFGLMFVGLAFDHGVKLQRETAGLI</sequence>
<evidence type="ECO:0008006" key="4">
    <source>
        <dbReference type="Google" id="ProtNLM"/>
    </source>
</evidence>
<gene>
    <name evidence="2" type="ORF">EYE40_11390</name>
</gene>
<dbReference type="RefSeq" id="WP_130982062.1">
    <property type="nucleotide sequence ID" value="NZ_SISG01000001.1"/>
</dbReference>
<evidence type="ECO:0000313" key="3">
    <source>
        <dbReference type="Proteomes" id="UP000294194"/>
    </source>
</evidence>
<feature type="transmembrane region" description="Helical" evidence="1">
    <location>
        <begin position="95"/>
        <end position="119"/>
    </location>
</feature>
<keyword evidence="1" id="KW-0472">Membrane</keyword>
<dbReference type="Proteomes" id="UP000294194">
    <property type="component" value="Unassembled WGS sequence"/>
</dbReference>
<protein>
    <recommendedName>
        <fullName evidence="4">DUF2975 domain-containing protein</fullName>
    </recommendedName>
</protein>
<keyword evidence="3" id="KW-1185">Reference proteome</keyword>
<name>A0A4Q9GYR9_9MICO</name>
<organism evidence="2 3">
    <name type="scientific">Glaciihabitans arcticus</name>
    <dbReference type="NCBI Taxonomy" id="2668039"/>
    <lineage>
        <taxon>Bacteria</taxon>
        <taxon>Bacillati</taxon>
        <taxon>Actinomycetota</taxon>
        <taxon>Actinomycetes</taxon>
        <taxon>Micrococcales</taxon>
        <taxon>Microbacteriaceae</taxon>
        <taxon>Glaciihabitans</taxon>
    </lineage>
</organism>
<keyword evidence="1" id="KW-1133">Transmembrane helix</keyword>